<gene>
    <name evidence="2" type="ORF">SH580_11700</name>
</gene>
<evidence type="ECO:0000313" key="3">
    <source>
        <dbReference type="Proteomes" id="UP001324993"/>
    </source>
</evidence>
<organism evidence="2 3">
    <name type="scientific">Coraliomargarita algicola</name>
    <dbReference type="NCBI Taxonomy" id="3092156"/>
    <lineage>
        <taxon>Bacteria</taxon>
        <taxon>Pseudomonadati</taxon>
        <taxon>Verrucomicrobiota</taxon>
        <taxon>Opitutia</taxon>
        <taxon>Puniceicoccales</taxon>
        <taxon>Coraliomargaritaceae</taxon>
        <taxon>Coraliomargarita</taxon>
    </lineage>
</organism>
<name>A0ABZ0RF15_9BACT</name>
<reference evidence="2 3" key="1">
    <citation type="submission" date="2023-11" db="EMBL/GenBank/DDBJ databases">
        <title>Coraliomargarita sp. nov., isolated from marine algae.</title>
        <authorList>
            <person name="Lee J.K."/>
            <person name="Baek J.H."/>
            <person name="Kim J.M."/>
            <person name="Choi D.G."/>
            <person name="Jeon C.O."/>
        </authorList>
    </citation>
    <scope>NUCLEOTIDE SEQUENCE [LARGE SCALE GENOMIC DNA]</scope>
    <source>
        <strain evidence="2 3">J2-16</strain>
    </source>
</reference>
<proteinExistence type="predicted"/>
<feature type="transmembrane region" description="Helical" evidence="1">
    <location>
        <begin position="106"/>
        <end position="124"/>
    </location>
</feature>
<evidence type="ECO:0000256" key="1">
    <source>
        <dbReference type="SAM" id="Phobius"/>
    </source>
</evidence>
<protein>
    <submittedName>
        <fullName evidence="2">Uncharacterized protein</fullName>
    </submittedName>
</protein>
<evidence type="ECO:0000313" key="2">
    <source>
        <dbReference type="EMBL" id="WPJ94098.1"/>
    </source>
</evidence>
<accession>A0ABZ0RF15</accession>
<keyword evidence="1" id="KW-0812">Transmembrane</keyword>
<dbReference type="RefSeq" id="WP_319831059.1">
    <property type="nucleotide sequence ID" value="NZ_CP138858.1"/>
</dbReference>
<dbReference type="Proteomes" id="UP001324993">
    <property type="component" value="Chromosome"/>
</dbReference>
<dbReference type="EMBL" id="CP138858">
    <property type="protein sequence ID" value="WPJ94098.1"/>
    <property type="molecule type" value="Genomic_DNA"/>
</dbReference>
<feature type="transmembrane region" description="Helical" evidence="1">
    <location>
        <begin position="23"/>
        <end position="44"/>
    </location>
</feature>
<keyword evidence="1" id="KW-1133">Transmembrane helix</keyword>
<keyword evidence="3" id="KW-1185">Reference proteome</keyword>
<sequence>MPSNVGAMEVVAGISKEWRRRMLFMFFMIFGMAAWFLSDGYIMWPNEAQRYGEYAEIKDALIESGDAVDEESSSVKLAWQRHAREAGYRSNVPKERTDADIHEQRVIGWVMMCGSLLFGAWIAWNHTRKVRAEGELVIGASGERVELDSITGMDRKKWKNKGIAYAIYDDGGKSRRLCLDEHKFKGCEAIILEAEKRIKARAEATQSASN</sequence>
<keyword evidence="1" id="KW-0472">Membrane</keyword>